<organism evidence="2 3">
    <name type="scientific">Dyella tabacisoli</name>
    <dbReference type="NCBI Taxonomy" id="2282381"/>
    <lineage>
        <taxon>Bacteria</taxon>
        <taxon>Pseudomonadati</taxon>
        <taxon>Pseudomonadota</taxon>
        <taxon>Gammaproteobacteria</taxon>
        <taxon>Lysobacterales</taxon>
        <taxon>Rhodanobacteraceae</taxon>
        <taxon>Dyella</taxon>
    </lineage>
</organism>
<gene>
    <name evidence="2" type="ORF">DVJ77_14375</name>
</gene>
<feature type="signal peptide" evidence="1">
    <location>
        <begin position="1"/>
        <end position="23"/>
    </location>
</feature>
<dbReference type="AlphaFoldDB" id="A0A369ULS9"/>
<dbReference type="EMBL" id="QQAH01000013">
    <property type="protein sequence ID" value="RDD81035.1"/>
    <property type="molecule type" value="Genomic_DNA"/>
</dbReference>
<evidence type="ECO:0000313" key="2">
    <source>
        <dbReference type="EMBL" id="RDD81035.1"/>
    </source>
</evidence>
<keyword evidence="3" id="KW-1185">Reference proteome</keyword>
<name>A0A369ULS9_9GAMM</name>
<evidence type="ECO:0000313" key="3">
    <source>
        <dbReference type="Proteomes" id="UP000253782"/>
    </source>
</evidence>
<reference evidence="2 3" key="1">
    <citation type="submission" date="2018-07" db="EMBL/GenBank/DDBJ databases">
        <title>Dyella tabacisoli L4-6T, whole genome shotgun sequence.</title>
        <authorList>
            <person name="Zhou X.-K."/>
            <person name="Li W.-J."/>
            <person name="Duan Y.-Q."/>
        </authorList>
    </citation>
    <scope>NUCLEOTIDE SEQUENCE [LARGE SCALE GENOMIC DNA]</scope>
    <source>
        <strain evidence="2 3">L4-6</strain>
    </source>
</reference>
<comment type="caution">
    <text evidence="2">The sequence shown here is derived from an EMBL/GenBank/DDBJ whole genome shotgun (WGS) entry which is preliminary data.</text>
</comment>
<proteinExistence type="predicted"/>
<dbReference type="RefSeq" id="WP_114846345.1">
    <property type="nucleotide sequence ID" value="NZ_JBHSPE010000008.1"/>
</dbReference>
<dbReference type="Proteomes" id="UP000253782">
    <property type="component" value="Unassembled WGS sequence"/>
</dbReference>
<dbReference type="PROSITE" id="PS51257">
    <property type="entry name" value="PROKAR_LIPOPROTEIN"/>
    <property type="match status" value="1"/>
</dbReference>
<feature type="chain" id="PRO_5016837223" evidence="1">
    <location>
        <begin position="24"/>
        <end position="97"/>
    </location>
</feature>
<keyword evidence="1" id="KW-0732">Signal</keyword>
<dbReference type="OrthoDB" id="5959722at2"/>
<evidence type="ECO:0000256" key="1">
    <source>
        <dbReference type="SAM" id="SignalP"/>
    </source>
</evidence>
<accession>A0A369ULS9</accession>
<sequence length="97" mass="10790">MRFRLLALSVLAFAVVLGGCHHATHTAPQPMTGYVTDMKSFDAFIATHPMADQFRATYPGVLLVLPGERSTREFRNNNSRYFAELDTNGHITGGKFM</sequence>
<protein>
    <submittedName>
        <fullName evidence="2">Uncharacterized protein</fullName>
    </submittedName>
</protein>